<dbReference type="AlphaFoldDB" id="A0A1R4ILP3"/>
<dbReference type="InterPro" id="IPR050300">
    <property type="entry name" value="GDXG_lipolytic_enzyme"/>
</dbReference>
<evidence type="ECO:0000313" key="4">
    <source>
        <dbReference type="Proteomes" id="UP000196320"/>
    </source>
</evidence>
<dbReference type="Proteomes" id="UP000196320">
    <property type="component" value="Unassembled WGS sequence"/>
</dbReference>
<gene>
    <name evidence="3" type="ORF">FM104_02815</name>
</gene>
<accession>A0A1R4ILP3</accession>
<feature type="domain" description="Alpha/beta hydrolase fold-3" evidence="2">
    <location>
        <begin position="77"/>
        <end position="268"/>
    </location>
</feature>
<dbReference type="InterPro" id="IPR029058">
    <property type="entry name" value="AB_hydrolase_fold"/>
</dbReference>
<proteinExistence type="predicted"/>
<sequence length="297" mass="31563">MSSRPTVAPSLRPGLEELAETVPTDVASMSDVAEYRRVAAERGTTPDAVALSHDLRWSDPAQGVTVFRSSAVPAIRVVFLHGGGLIAGNRFDGVDVLARHCASAQLEVWTCEYPLAPEANLDEMVDNVLRVVAEAKRDGLPVVLAGQSAGGGVAAAAALECRDHGLDLAGLMLVCPMLDDADTVSARQFEGDPSWSLLSNTTAWAMALVGAVGTAPGRREDLTGLPPIYLDTGSAEVFRDSITAFATSLWSCGNSAELHVWSGGFHGFDSVVEDAVVSKESHRARREWLRRLRDGDV</sequence>
<dbReference type="InterPro" id="IPR013094">
    <property type="entry name" value="AB_hydrolase_3"/>
</dbReference>
<dbReference type="SUPFAM" id="SSF53474">
    <property type="entry name" value="alpha/beta-Hydrolases"/>
    <property type="match status" value="1"/>
</dbReference>
<evidence type="ECO:0000259" key="2">
    <source>
        <dbReference type="Pfam" id="PF07859"/>
    </source>
</evidence>
<dbReference type="PANTHER" id="PTHR48081:SF8">
    <property type="entry name" value="ALPHA_BETA HYDROLASE FOLD-3 DOMAIN-CONTAINING PROTEIN-RELATED"/>
    <property type="match status" value="1"/>
</dbReference>
<evidence type="ECO:0000256" key="1">
    <source>
        <dbReference type="ARBA" id="ARBA00022801"/>
    </source>
</evidence>
<name>A0A1R4ILP3_9MICO</name>
<protein>
    <submittedName>
        <fullName evidence="3">Esterase/lipase</fullName>
    </submittedName>
</protein>
<evidence type="ECO:0000313" key="3">
    <source>
        <dbReference type="EMBL" id="SJN20800.1"/>
    </source>
</evidence>
<dbReference type="GO" id="GO:0016787">
    <property type="term" value="F:hydrolase activity"/>
    <property type="evidence" value="ECO:0007669"/>
    <property type="project" value="UniProtKB-KW"/>
</dbReference>
<dbReference type="OrthoDB" id="9803828at2"/>
<dbReference type="EMBL" id="FUKO01000011">
    <property type="protein sequence ID" value="SJN20800.1"/>
    <property type="molecule type" value="Genomic_DNA"/>
</dbReference>
<dbReference type="PANTHER" id="PTHR48081">
    <property type="entry name" value="AB HYDROLASE SUPERFAMILY PROTEIN C4A8.06C"/>
    <property type="match status" value="1"/>
</dbReference>
<reference evidence="3 4" key="1">
    <citation type="submission" date="2017-02" db="EMBL/GenBank/DDBJ databases">
        <authorList>
            <person name="Peterson S.W."/>
        </authorList>
    </citation>
    <scope>NUCLEOTIDE SEQUENCE [LARGE SCALE GENOMIC DNA]</scope>
    <source>
        <strain evidence="3 4">B Mb 05.01</strain>
    </source>
</reference>
<keyword evidence="4" id="KW-1185">Reference proteome</keyword>
<dbReference type="Pfam" id="PF07859">
    <property type="entry name" value="Abhydrolase_3"/>
    <property type="match status" value="1"/>
</dbReference>
<dbReference type="Gene3D" id="3.40.50.1820">
    <property type="entry name" value="alpha/beta hydrolase"/>
    <property type="match status" value="1"/>
</dbReference>
<keyword evidence="1" id="KW-0378">Hydrolase</keyword>
<organism evidence="3 4">
    <name type="scientific">Microbacterium esteraromaticum</name>
    <dbReference type="NCBI Taxonomy" id="57043"/>
    <lineage>
        <taxon>Bacteria</taxon>
        <taxon>Bacillati</taxon>
        <taxon>Actinomycetota</taxon>
        <taxon>Actinomycetes</taxon>
        <taxon>Micrococcales</taxon>
        <taxon>Microbacteriaceae</taxon>
        <taxon>Microbacterium</taxon>
    </lineage>
</organism>
<dbReference type="RefSeq" id="WP_087129950.1">
    <property type="nucleotide sequence ID" value="NZ_FUKO01000011.1"/>
</dbReference>